<protein>
    <recommendedName>
        <fullName evidence="7">Zn(2)-C6 fungal-type domain-containing protein</fullName>
    </recommendedName>
</protein>
<name>A0A1L9PV28_ASPVE</name>
<dbReference type="GO" id="GO:0000981">
    <property type="term" value="F:DNA-binding transcription factor activity, RNA polymerase II-specific"/>
    <property type="evidence" value="ECO:0007669"/>
    <property type="project" value="InterPro"/>
</dbReference>
<dbReference type="InterPro" id="IPR050987">
    <property type="entry name" value="AtrR-like"/>
</dbReference>
<dbReference type="AlphaFoldDB" id="A0A1L9PV28"/>
<evidence type="ECO:0000256" key="3">
    <source>
        <dbReference type="ARBA" id="ARBA00023125"/>
    </source>
</evidence>
<dbReference type="SUPFAM" id="SSF57701">
    <property type="entry name" value="Zn2/Cys6 DNA-binding domain"/>
    <property type="match status" value="1"/>
</dbReference>
<dbReference type="RefSeq" id="XP_040671085.1">
    <property type="nucleotide sequence ID" value="XM_040817891.1"/>
</dbReference>
<sequence length="601" mass="67427">MPTDGGTKFTRRACDSCYKRKIKCDTAVPQCKGCSDHDVPCTFNRVQRRRKPKINRQPRKLTELSERLSRIEKLLVEHSTQNPSFIPHTPQMESSLSAIVGDKPQLSYLMHVWLNDREACRIILPTVPTLLPGIRKWAQARAGLTVSGDNLGLTLASRQRGQSRESSAALSSLPRHIFELPDWWAVRLYFDAYRKSPLMRVFPVIEAKLFEDTISAVYWPQQSGLRKVQASSRTCILAFLSFVARLGLTNLPAVDHGRLASKSQHFMTQIHQESASLDAAQAATILASLAPLTHALYELLSGRLSAVNYFLSIATRQLMLLGANMGPDRVSSYRCLPAHWPSTYNNGRNCDLTLPHGYLDRVFADPEKDDNAYDGPVFPLDLRLSLIKSKVYSRLYSVKAREQSDADLLKAIRELDEALEEWRLSIPPDWRPRMSSAAQKSDHGVSIRSIMLHLNYYLCIIAIHQATIQCKASGKGHRLEGGLSSSLALSVQASRSTLHHLKRAENMLVSWAFWVLSFYAMAALLTVFCNILQDPLGSCSGDDAMLLKVATSIMERILSSNISATDASNARVVADFVAELRLLAENYSRRARHETDMDRIY</sequence>
<keyword evidence="5" id="KW-0539">Nucleus</keyword>
<dbReference type="CDD" id="cd00067">
    <property type="entry name" value="GAL4"/>
    <property type="match status" value="1"/>
</dbReference>
<reference evidence="9" key="1">
    <citation type="journal article" date="2017" name="Genome Biol.">
        <title>Comparative genomics reveals high biological diversity and specific adaptations in the industrially and medically important fungal genus Aspergillus.</title>
        <authorList>
            <person name="de Vries R.P."/>
            <person name="Riley R."/>
            <person name="Wiebenga A."/>
            <person name="Aguilar-Osorio G."/>
            <person name="Amillis S."/>
            <person name="Uchima C.A."/>
            <person name="Anderluh G."/>
            <person name="Asadollahi M."/>
            <person name="Askin M."/>
            <person name="Barry K."/>
            <person name="Battaglia E."/>
            <person name="Bayram O."/>
            <person name="Benocci T."/>
            <person name="Braus-Stromeyer S.A."/>
            <person name="Caldana C."/>
            <person name="Canovas D."/>
            <person name="Cerqueira G.C."/>
            <person name="Chen F."/>
            <person name="Chen W."/>
            <person name="Choi C."/>
            <person name="Clum A."/>
            <person name="Dos Santos R.A."/>
            <person name="Damasio A.R."/>
            <person name="Diallinas G."/>
            <person name="Emri T."/>
            <person name="Fekete E."/>
            <person name="Flipphi M."/>
            <person name="Freyberg S."/>
            <person name="Gallo A."/>
            <person name="Gournas C."/>
            <person name="Habgood R."/>
            <person name="Hainaut M."/>
            <person name="Harispe M.L."/>
            <person name="Henrissat B."/>
            <person name="Hilden K.S."/>
            <person name="Hope R."/>
            <person name="Hossain A."/>
            <person name="Karabika E."/>
            <person name="Karaffa L."/>
            <person name="Karanyi Z."/>
            <person name="Krasevec N."/>
            <person name="Kuo A."/>
            <person name="Kusch H."/>
            <person name="LaButti K."/>
            <person name="Lagendijk E.L."/>
            <person name="Lapidus A."/>
            <person name="Levasseur A."/>
            <person name="Lindquist E."/>
            <person name="Lipzen A."/>
            <person name="Logrieco A.F."/>
            <person name="MacCabe A."/>
            <person name="Maekelae M.R."/>
            <person name="Malavazi I."/>
            <person name="Melin P."/>
            <person name="Meyer V."/>
            <person name="Mielnichuk N."/>
            <person name="Miskei M."/>
            <person name="Molnar A.P."/>
            <person name="Mule G."/>
            <person name="Ngan C.Y."/>
            <person name="Orejas M."/>
            <person name="Orosz E."/>
            <person name="Ouedraogo J.P."/>
            <person name="Overkamp K.M."/>
            <person name="Park H.-S."/>
            <person name="Perrone G."/>
            <person name="Piumi F."/>
            <person name="Punt P.J."/>
            <person name="Ram A.F."/>
            <person name="Ramon A."/>
            <person name="Rauscher S."/>
            <person name="Record E."/>
            <person name="Riano-Pachon D.M."/>
            <person name="Robert V."/>
            <person name="Roehrig J."/>
            <person name="Ruller R."/>
            <person name="Salamov A."/>
            <person name="Salih N.S."/>
            <person name="Samson R.A."/>
            <person name="Sandor E."/>
            <person name="Sanguinetti M."/>
            <person name="Schuetze T."/>
            <person name="Sepcic K."/>
            <person name="Shelest E."/>
            <person name="Sherlock G."/>
            <person name="Sophianopoulou V."/>
            <person name="Squina F.M."/>
            <person name="Sun H."/>
            <person name="Susca A."/>
            <person name="Todd R.B."/>
            <person name="Tsang A."/>
            <person name="Unkles S.E."/>
            <person name="van de Wiele N."/>
            <person name="van Rossen-Uffink D."/>
            <person name="Oliveira J.V."/>
            <person name="Vesth T.C."/>
            <person name="Visser J."/>
            <person name="Yu J.-H."/>
            <person name="Zhou M."/>
            <person name="Andersen M.R."/>
            <person name="Archer D.B."/>
            <person name="Baker S.E."/>
            <person name="Benoit I."/>
            <person name="Brakhage A.A."/>
            <person name="Braus G.H."/>
            <person name="Fischer R."/>
            <person name="Frisvad J.C."/>
            <person name="Goldman G.H."/>
            <person name="Houbraken J."/>
            <person name="Oakley B."/>
            <person name="Pocsi I."/>
            <person name="Scazzocchio C."/>
            <person name="Seiboth B."/>
            <person name="vanKuyk P.A."/>
            <person name="Wortman J."/>
            <person name="Dyer P.S."/>
            <person name="Grigoriev I.V."/>
        </authorList>
    </citation>
    <scope>NUCLEOTIDE SEQUENCE [LARGE SCALE GENOMIC DNA]</scope>
    <source>
        <strain evidence="9">CBS 583.65</strain>
    </source>
</reference>
<evidence type="ECO:0000256" key="1">
    <source>
        <dbReference type="ARBA" id="ARBA00004123"/>
    </source>
</evidence>
<evidence type="ECO:0000256" key="2">
    <source>
        <dbReference type="ARBA" id="ARBA00023015"/>
    </source>
</evidence>
<keyword evidence="9" id="KW-1185">Reference proteome</keyword>
<dbReference type="GO" id="GO:0005634">
    <property type="term" value="C:nucleus"/>
    <property type="evidence" value="ECO:0007669"/>
    <property type="project" value="UniProtKB-SubCell"/>
</dbReference>
<dbReference type="GO" id="GO:0003677">
    <property type="term" value="F:DNA binding"/>
    <property type="evidence" value="ECO:0007669"/>
    <property type="project" value="UniProtKB-KW"/>
</dbReference>
<dbReference type="InterPro" id="IPR036864">
    <property type="entry name" value="Zn2-C6_fun-type_DNA-bd_sf"/>
</dbReference>
<dbReference type="CDD" id="cd12148">
    <property type="entry name" value="fungal_TF_MHR"/>
    <property type="match status" value="1"/>
</dbReference>
<organism evidence="8 9">
    <name type="scientific">Aspergillus versicolor CBS 583.65</name>
    <dbReference type="NCBI Taxonomy" id="1036611"/>
    <lineage>
        <taxon>Eukaryota</taxon>
        <taxon>Fungi</taxon>
        <taxon>Dikarya</taxon>
        <taxon>Ascomycota</taxon>
        <taxon>Pezizomycotina</taxon>
        <taxon>Eurotiomycetes</taxon>
        <taxon>Eurotiomycetidae</taxon>
        <taxon>Eurotiales</taxon>
        <taxon>Aspergillaceae</taxon>
        <taxon>Aspergillus</taxon>
        <taxon>Aspergillus subgen. Nidulantes</taxon>
    </lineage>
</organism>
<keyword evidence="6" id="KW-1133">Transmembrane helix</keyword>
<dbReference type="PANTHER" id="PTHR46910:SF37">
    <property type="entry name" value="ZN(II)2CYS6 TRANSCRIPTION FACTOR (EUROFUNG)"/>
    <property type="match status" value="1"/>
</dbReference>
<keyword evidence="6" id="KW-0472">Membrane</keyword>
<dbReference type="Gene3D" id="4.10.240.10">
    <property type="entry name" value="Zn(2)-C6 fungal-type DNA-binding domain"/>
    <property type="match status" value="1"/>
</dbReference>
<dbReference type="VEuPathDB" id="FungiDB:ASPVEDRAFT_86678"/>
<dbReference type="EMBL" id="KV878132">
    <property type="protein sequence ID" value="OJJ05323.1"/>
    <property type="molecule type" value="Genomic_DNA"/>
</dbReference>
<dbReference type="InterPro" id="IPR001138">
    <property type="entry name" value="Zn2Cys6_DnaBD"/>
</dbReference>
<dbReference type="STRING" id="1036611.A0A1L9PV28"/>
<feature type="domain" description="Zn(2)-C6 fungal-type" evidence="7">
    <location>
        <begin position="13"/>
        <end position="43"/>
    </location>
</feature>
<accession>A0A1L9PV28</accession>
<keyword evidence="6" id="KW-0812">Transmembrane</keyword>
<dbReference type="PROSITE" id="PS50048">
    <property type="entry name" value="ZN2_CY6_FUNGAL_2"/>
    <property type="match status" value="1"/>
</dbReference>
<dbReference type="Proteomes" id="UP000184073">
    <property type="component" value="Unassembled WGS sequence"/>
</dbReference>
<dbReference type="SMART" id="SM00066">
    <property type="entry name" value="GAL4"/>
    <property type="match status" value="1"/>
</dbReference>
<keyword evidence="4" id="KW-0804">Transcription</keyword>
<proteinExistence type="predicted"/>
<feature type="transmembrane region" description="Helical" evidence="6">
    <location>
        <begin position="511"/>
        <end position="532"/>
    </location>
</feature>
<evidence type="ECO:0000313" key="8">
    <source>
        <dbReference type="EMBL" id="OJJ05323.1"/>
    </source>
</evidence>
<keyword evidence="2" id="KW-0805">Transcription regulation</keyword>
<dbReference type="GeneID" id="63733402"/>
<keyword evidence="3" id="KW-0238">DNA-binding</keyword>
<evidence type="ECO:0000259" key="7">
    <source>
        <dbReference type="PROSITE" id="PS50048"/>
    </source>
</evidence>
<dbReference type="OrthoDB" id="4116913at2759"/>
<evidence type="ECO:0000256" key="4">
    <source>
        <dbReference type="ARBA" id="ARBA00023163"/>
    </source>
</evidence>
<evidence type="ECO:0000313" key="9">
    <source>
        <dbReference type="Proteomes" id="UP000184073"/>
    </source>
</evidence>
<evidence type="ECO:0000256" key="6">
    <source>
        <dbReference type="SAM" id="Phobius"/>
    </source>
</evidence>
<gene>
    <name evidence="8" type="ORF">ASPVEDRAFT_86678</name>
</gene>
<dbReference type="GO" id="GO:0008270">
    <property type="term" value="F:zinc ion binding"/>
    <property type="evidence" value="ECO:0007669"/>
    <property type="project" value="InterPro"/>
</dbReference>
<dbReference type="PANTHER" id="PTHR46910">
    <property type="entry name" value="TRANSCRIPTION FACTOR PDR1"/>
    <property type="match status" value="1"/>
</dbReference>
<comment type="subcellular location">
    <subcellularLocation>
        <location evidence="1">Nucleus</location>
    </subcellularLocation>
</comment>
<dbReference type="Pfam" id="PF00172">
    <property type="entry name" value="Zn_clus"/>
    <property type="match status" value="1"/>
</dbReference>
<evidence type="ECO:0000256" key="5">
    <source>
        <dbReference type="ARBA" id="ARBA00023242"/>
    </source>
</evidence>